<keyword evidence="7" id="KW-0269">Exonuclease</keyword>
<dbReference type="CDD" id="cd06144">
    <property type="entry name" value="REX4_like"/>
    <property type="match status" value="1"/>
</dbReference>
<feature type="region of interest" description="Disordered" evidence="10">
    <location>
        <begin position="1"/>
        <end position="64"/>
    </location>
</feature>
<evidence type="ECO:0000259" key="11">
    <source>
        <dbReference type="SMART" id="SM00479"/>
    </source>
</evidence>
<keyword evidence="6" id="KW-0378">Hydrolase</keyword>
<accession>A0A0C3CMF5</accession>
<evidence type="ECO:0000256" key="1">
    <source>
        <dbReference type="ARBA" id="ARBA00004123"/>
    </source>
</evidence>
<dbReference type="EMBL" id="KN832877">
    <property type="protein sequence ID" value="KIN00154.1"/>
    <property type="molecule type" value="Genomic_DNA"/>
</dbReference>
<dbReference type="Pfam" id="PF00929">
    <property type="entry name" value="RNase_T"/>
    <property type="match status" value="1"/>
</dbReference>
<name>A0A0C3CMF5_OIDMZ</name>
<evidence type="ECO:0000256" key="10">
    <source>
        <dbReference type="SAM" id="MobiDB-lite"/>
    </source>
</evidence>
<dbReference type="InterPro" id="IPR012337">
    <property type="entry name" value="RNaseH-like_sf"/>
</dbReference>
<feature type="compositionally biased region" description="Polar residues" evidence="10">
    <location>
        <begin position="1"/>
        <end position="10"/>
    </location>
</feature>
<dbReference type="Proteomes" id="UP000054321">
    <property type="component" value="Unassembled WGS sequence"/>
</dbReference>
<proteinExistence type="inferred from homology"/>
<dbReference type="InterPro" id="IPR047021">
    <property type="entry name" value="REXO1/3/4-like"/>
</dbReference>
<dbReference type="InParanoid" id="A0A0C3CMF5"/>
<dbReference type="InterPro" id="IPR037431">
    <property type="entry name" value="REX4_DEDDh_dom"/>
</dbReference>
<comment type="subcellular location">
    <subcellularLocation>
        <location evidence="1">Nucleus</location>
    </subcellularLocation>
</comment>
<dbReference type="PANTHER" id="PTHR12801">
    <property type="entry name" value="RNA EXONUCLEASE REXO1 / RECO3 FAMILY MEMBER-RELATED"/>
    <property type="match status" value="1"/>
</dbReference>
<comment type="similarity">
    <text evidence="2">Belongs to the REXO4 family.</text>
</comment>
<protein>
    <recommendedName>
        <fullName evidence="3">RNA exonuclease 4</fullName>
    </recommendedName>
</protein>
<evidence type="ECO:0000256" key="4">
    <source>
        <dbReference type="ARBA" id="ARBA00022552"/>
    </source>
</evidence>
<dbReference type="InterPro" id="IPR013520">
    <property type="entry name" value="Ribonucl_H"/>
</dbReference>
<gene>
    <name evidence="12" type="ORF">OIDMADRAFT_125317</name>
</gene>
<reference evidence="12 13" key="1">
    <citation type="submission" date="2014-04" db="EMBL/GenBank/DDBJ databases">
        <authorList>
            <consortium name="DOE Joint Genome Institute"/>
            <person name="Kuo A."/>
            <person name="Martino E."/>
            <person name="Perotto S."/>
            <person name="Kohler A."/>
            <person name="Nagy L.G."/>
            <person name="Floudas D."/>
            <person name="Copeland A."/>
            <person name="Barry K.W."/>
            <person name="Cichocki N."/>
            <person name="Veneault-Fourrey C."/>
            <person name="LaButti K."/>
            <person name="Lindquist E.A."/>
            <person name="Lipzen A."/>
            <person name="Lundell T."/>
            <person name="Morin E."/>
            <person name="Murat C."/>
            <person name="Sun H."/>
            <person name="Tunlid A."/>
            <person name="Henrissat B."/>
            <person name="Grigoriev I.V."/>
            <person name="Hibbett D.S."/>
            <person name="Martin F."/>
            <person name="Nordberg H.P."/>
            <person name="Cantor M.N."/>
            <person name="Hua S.X."/>
        </authorList>
    </citation>
    <scope>NUCLEOTIDE SEQUENCE [LARGE SCALE GENOMIC DNA]</scope>
    <source>
        <strain evidence="12 13">Zn</strain>
    </source>
</reference>
<dbReference type="HOGENOM" id="CLU_022453_2_1_1"/>
<dbReference type="FunCoup" id="A0A0C3CMF5">
    <property type="interactions" value="799"/>
</dbReference>
<evidence type="ECO:0000256" key="9">
    <source>
        <dbReference type="ARBA" id="ARBA00025599"/>
    </source>
</evidence>
<dbReference type="GO" id="GO:0000027">
    <property type="term" value="P:ribosomal large subunit assembly"/>
    <property type="evidence" value="ECO:0007669"/>
    <property type="project" value="TreeGrafter"/>
</dbReference>
<keyword evidence="4" id="KW-0698">rRNA processing</keyword>
<dbReference type="OrthoDB" id="8191639at2759"/>
<feature type="compositionally biased region" description="Basic residues" evidence="10">
    <location>
        <begin position="307"/>
        <end position="317"/>
    </location>
</feature>
<evidence type="ECO:0000256" key="3">
    <source>
        <dbReference type="ARBA" id="ARBA00016937"/>
    </source>
</evidence>
<dbReference type="STRING" id="913774.A0A0C3CMF5"/>
<feature type="region of interest" description="Disordered" evidence="10">
    <location>
        <begin position="296"/>
        <end position="317"/>
    </location>
</feature>
<dbReference type="AlphaFoldDB" id="A0A0C3CMF5"/>
<dbReference type="GO" id="GO:0005634">
    <property type="term" value="C:nucleus"/>
    <property type="evidence" value="ECO:0007669"/>
    <property type="project" value="UniProtKB-SubCell"/>
</dbReference>
<dbReference type="FunFam" id="3.30.420.10:FF:000007">
    <property type="entry name" value="Interferon-stimulated exonuclease gene 20"/>
    <property type="match status" value="1"/>
</dbReference>
<dbReference type="SUPFAM" id="SSF53098">
    <property type="entry name" value="Ribonuclease H-like"/>
    <property type="match status" value="1"/>
</dbReference>
<evidence type="ECO:0000313" key="12">
    <source>
        <dbReference type="EMBL" id="KIN00154.1"/>
    </source>
</evidence>
<dbReference type="InterPro" id="IPR036397">
    <property type="entry name" value="RNaseH_sf"/>
</dbReference>
<evidence type="ECO:0000256" key="8">
    <source>
        <dbReference type="ARBA" id="ARBA00023242"/>
    </source>
</evidence>
<reference evidence="13" key="2">
    <citation type="submission" date="2015-01" db="EMBL/GenBank/DDBJ databases">
        <title>Evolutionary Origins and Diversification of the Mycorrhizal Mutualists.</title>
        <authorList>
            <consortium name="DOE Joint Genome Institute"/>
            <consortium name="Mycorrhizal Genomics Consortium"/>
            <person name="Kohler A."/>
            <person name="Kuo A."/>
            <person name="Nagy L.G."/>
            <person name="Floudas D."/>
            <person name="Copeland A."/>
            <person name="Barry K.W."/>
            <person name="Cichocki N."/>
            <person name="Veneault-Fourrey C."/>
            <person name="LaButti K."/>
            <person name="Lindquist E.A."/>
            <person name="Lipzen A."/>
            <person name="Lundell T."/>
            <person name="Morin E."/>
            <person name="Murat C."/>
            <person name="Riley R."/>
            <person name="Ohm R."/>
            <person name="Sun H."/>
            <person name="Tunlid A."/>
            <person name="Henrissat B."/>
            <person name="Grigoriev I.V."/>
            <person name="Hibbett D.S."/>
            <person name="Martin F."/>
        </authorList>
    </citation>
    <scope>NUCLEOTIDE SEQUENCE [LARGE SCALE GENOMIC DNA]</scope>
    <source>
        <strain evidence="13">Zn</strain>
    </source>
</reference>
<evidence type="ECO:0000256" key="2">
    <source>
        <dbReference type="ARBA" id="ARBA00010489"/>
    </source>
</evidence>
<keyword evidence="13" id="KW-1185">Reference proteome</keyword>
<dbReference type="PANTHER" id="PTHR12801:SF45">
    <property type="entry name" value="RNA EXONUCLEASE 4"/>
    <property type="match status" value="1"/>
</dbReference>
<organism evidence="12 13">
    <name type="scientific">Oidiodendron maius (strain Zn)</name>
    <dbReference type="NCBI Taxonomy" id="913774"/>
    <lineage>
        <taxon>Eukaryota</taxon>
        <taxon>Fungi</taxon>
        <taxon>Dikarya</taxon>
        <taxon>Ascomycota</taxon>
        <taxon>Pezizomycotina</taxon>
        <taxon>Leotiomycetes</taxon>
        <taxon>Leotiomycetes incertae sedis</taxon>
        <taxon>Myxotrichaceae</taxon>
        <taxon>Oidiodendron</taxon>
    </lineage>
</organism>
<evidence type="ECO:0000256" key="5">
    <source>
        <dbReference type="ARBA" id="ARBA00022722"/>
    </source>
</evidence>
<sequence>MAPELSSNWKRLQAQLKQESEASGGKRKAVSSEKQRNTLAKRRRLERNSTGTQLKGGEKESSMGNWMSAASEVQVQPASSTTLALWAEENDISAKDLEEAYGGSLRHVTAQGRRADNINGGLLKDVEIGKYVGIDCEMVGVGGDEDRSVLARVSIVNFHGTQVYDSFVRPKEYVTDWRTHVSGVSPKHMATARSFEEVQADVEEILKDRIIVGHAIKNDLEVMMLTHPKKDIRDTSKFSGFRKHSAGRSPSLKKLAKEVLGIDIQEGEHSSIEDARTTMLLFRRHKPAFDVEHAARFPTFPPGSAAKKPRKRKKGKR</sequence>
<evidence type="ECO:0000256" key="7">
    <source>
        <dbReference type="ARBA" id="ARBA00022839"/>
    </source>
</evidence>
<dbReference type="GO" id="GO:0008408">
    <property type="term" value="F:3'-5' exonuclease activity"/>
    <property type="evidence" value="ECO:0007669"/>
    <property type="project" value="InterPro"/>
</dbReference>
<evidence type="ECO:0000313" key="13">
    <source>
        <dbReference type="Proteomes" id="UP000054321"/>
    </source>
</evidence>
<feature type="domain" description="Exonuclease" evidence="11">
    <location>
        <begin position="130"/>
        <end position="291"/>
    </location>
</feature>
<dbReference type="SMART" id="SM00479">
    <property type="entry name" value="EXOIII"/>
    <property type="match status" value="1"/>
</dbReference>
<dbReference type="GO" id="GO:0003676">
    <property type="term" value="F:nucleic acid binding"/>
    <property type="evidence" value="ECO:0007669"/>
    <property type="project" value="InterPro"/>
</dbReference>
<keyword evidence="8" id="KW-0539">Nucleus</keyword>
<dbReference type="Gene3D" id="3.30.420.10">
    <property type="entry name" value="Ribonuclease H-like superfamily/Ribonuclease H"/>
    <property type="match status" value="1"/>
</dbReference>
<evidence type="ECO:0000256" key="6">
    <source>
        <dbReference type="ARBA" id="ARBA00022801"/>
    </source>
</evidence>
<dbReference type="GO" id="GO:0006364">
    <property type="term" value="P:rRNA processing"/>
    <property type="evidence" value="ECO:0007669"/>
    <property type="project" value="UniProtKB-KW"/>
</dbReference>
<comment type="function">
    <text evidence="9">Exoribonuclease involved in ribosome biosynthesis. Involved in the processing of ITS1, the internal transcribed spacer localized between the 18S and 5.8S rRNAs.</text>
</comment>
<keyword evidence="5" id="KW-0540">Nuclease</keyword>